<gene>
    <name evidence="1" type="ORF">Anapl_02455</name>
</gene>
<evidence type="ECO:0000313" key="2">
    <source>
        <dbReference type="Proteomes" id="UP000296049"/>
    </source>
</evidence>
<accession>R0K125</accession>
<sequence length="272" mass="30086">MAEGGPTISSPQACKRVLGGKDNLSSVLTGTERDVHQESALKKSFLMVTIAMYCTMLGDRGHPAVVAASAVGQQRCSGFPHQYQTVHKAGMFVYPFHRSGTQKPSPIPATGCKDLRWGLGTTETKTYAFYRLKAIYTKRKRLTEQCCFLDKSSIAFGQDKTCDTYRAFSYCVFNPDSLTLQSERKPRQQQHAAGRFTAKVAEVSLPDSLEQSAPQDLSPRKIKVTAGVSSLSFLKEKLAQLCNKEYTEGWLQEVQLSCGNCYHIACIGFRSN</sequence>
<dbReference type="AlphaFoldDB" id="R0K125"/>
<name>R0K125_ANAPL</name>
<dbReference type="Proteomes" id="UP000296049">
    <property type="component" value="Unassembled WGS sequence"/>
</dbReference>
<protein>
    <submittedName>
        <fullName evidence="1">Uncharacterized protein</fullName>
    </submittedName>
</protein>
<dbReference type="EMBL" id="KB742845">
    <property type="protein sequence ID" value="EOB03651.1"/>
    <property type="molecule type" value="Genomic_DNA"/>
</dbReference>
<proteinExistence type="predicted"/>
<organism evidence="1 2">
    <name type="scientific">Anas platyrhynchos</name>
    <name type="common">Mallard</name>
    <name type="synonym">Anas boschas</name>
    <dbReference type="NCBI Taxonomy" id="8839"/>
    <lineage>
        <taxon>Eukaryota</taxon>
        <taxon>Metazoa</taxon>
        <taxon>Chordata</taxon>
        <taxon>Craniata</taxon>
        <taxon>Vertebrata</taxon>
        <taxon>Euteleostomi</taxon>
        <taxon>Archelosauria</taxon>
        <taxon>Archosauria</taxon>
        <taxon>Dinosauria</taxon>
        <taxon>Saurischia</taxon>
        <taxon>Theropoda</taxon>
        <taxon>Coelurosauria</taxon>
        <taxon>Aves</taxon>
        <taxon>Neognathae</taxon>
        <taxon>Galloanserae</taxon>
        <taxon>Anseriformes</taxon>
        <taxon>Anatidae</taxon>
        <taxon>Anatinae</taxon>
        <taxon>Anas</taxon>
    </lineage>
</organism>
<keyword evidence="2" id="KW-1185">Reference proteome</keyword>
<reference evidence="2" key="1">
    <citation type="journal article" date="2013" name="Nat. Genet.">
        <title>The duck genome and transcriptome provide insight into an avian influenza virus reservoir species.</title>
        <authorList>
            <person name="Huang Y."/>
            <person name="Li Y."/>
            <person name="Burt D.W."/>
            <person name="Chen H."/>
            <person name="Zhang Y."/>
            <person name="Qian W."/>
            <person name="Kim H."/>
            <person name="Gan S."/>
            <person name="Zhao Y."/>
            <person name="Li J."/>
            <person name="Yi K."/>
            <person name="Feng H."/>
            <person name="Zhu P."/>
            <person name="Li B."/>
            <person name="Liu Q."/>
            <person name="Fairley S."/>
            <person name="Magor K.E."/>
            <person name="Du Z."/>
            <person name="Hu X."/>
            <person name="Goodman L."/>
            <person name="Tafer H."/>
            <person name="Vignal A."/>
            <person name="Lee T."/>
            <person name="Kim K.W."/>
            <person name="Sheng Z."/>
            <person name="An Y."/>
            <person name="Searle S."/>
            <person name="Herrero J."/>
            <person name="Groenen M.A."/>
            <person name="Crooijmans R.P."/>
            <person name="Faraut T."/>
            <person name="Cai Q."/>
            <person name="Webster R.G."/>
            <person name="Aldridge J.R."/>
            <person name="Warren W.C."/>
            <person name="Bartschat S."/>
            <person name="Kehr S."/>
            <person name="Marz M."/>
            <person name="Stadler P.F."/>
            <person name="Smith J."/>
            <person name="Kraus R.H."/>
            <person name="Zhao Y."/>
            <person name="Ren L."/>
            <person name="Fei J."/>
            <person name="Morisson M."/>
            <person name="Kaiser P."/>
            <person name="Griffin D.K."/>
            <person name="Rao M."/>
            <person name="Pitel F."/>
            <person name="Wang J."/>
            <person name="Li N."/>
        </authorList>
    </citation>
    <scope>NUCLEOTIDE SEQUENCE [LARGE SCALE GENOMIC DNA]</scope>
</reference>
<evidence type="ECO:0000313" key="1">
    <source>
        <dbReference type="EMBL" id="EOB03651.1"/>
    </source>
</evidence>